<protein>
    <submittedName>
        <fullName evidence="2">Uncharacterized protein</fullName>
    </submittedName>
</protein>
<proteinExistence type="predicted"/>
<organism evidence="2 3">
    <name type="scientific">Theileria parva</name>
    <name type="common">East coast fever infection agent</name>
    <dbReference type="NCBI Taxonomy" id="5875"/>
    <lineage>
        <taxon>Eukaryota</taxon>
        <taxon>Sar</taxon>
        <taxon>Alveolata</taxon>
        <taxon>Apicomplexa</taxon>
        <taxon>Aconoidasida</taxon>
        <taxon>Piroplasmida</taxon>
        <taxon>Theileriidae</taxon>
        <taxon>Theileria</taxon>
    </lineage>
</organism>
<name>Q4N404_THEPA</name>
<dbReference type="VEuPathDB" id="PiroplasmaDB:TpMuguga_02g00834"/>
<evidence type="ECO:0000313" key="3">
    <source>
        <dbReference type="Proteomes" id="UP000001949"/>
    </source>
</evidence>
<dbReference type="GeneID" id="3501588"/>
<feature type="chain" id="PRO_5004241518" evidence="1">
    <location>
        <begin position="26"/>
        <end position="77"/>
    </location>
</feature>
<keyword evidence="1" id="KW-0732">Signal</keyword>
<evidence type="ECO:0000313" key="2">
    <source>
        <dbReference type="EMBL" id="EAN33119.1"/>
    </source>
</evidence>
<evidence type="ECO:0000256" key="1">
    <source>
        <dbReference type="SAM" id="SignalP"/>
    </source>
</evidence>
<dbReference type="RefSeq" id="XP_765402.1">
    <property type="nucleotide sequence ID" value="XM_760309.1"/>
</dbReference>
<comment type="caution">
    <text evidence="2">The sequence shown here is derived from an EMBL/GenBank/DDBJ whole genome shotgun (WGS) entry which is preliminary data.</text>
</comment>
<gene>
    <name evidence="2" type="ordered locus">TP02_0834</name>
</gene>
<reference evidence="2 3" key="1">
    <citation type="journal article" date="2005" name="Science">
        <title>Genome sequence of Theileria parva, a bovine pathogen that transforms lymphocytes.</title>
        <authorList>
            <person name="Gardner M.J."/>
            <person name="Bishop R."/>
            <person name="Shah T."/>
            <person name="de Villiers E.P."/>
            <person name="Carlton J.M."/>
            <person name="Hall N."/>
            <person name="Ren Q."/>
            <person name="Paulsen I.T."/>
            <person name="Pain A."/>
            <person name="Berriman M."/>
            <person name="Wilson R.J.M."/>
            <person name="Sato S."/>
            <person name="Ralph S.A."/>
            <person name="Mann D.J."/>
            <person name="Xiong Z."/>
            <person name="Shallom S.J."/>
            <person name="Weidman J."/>
            <person name="Jiang L."/>
            <person name="Lynn J."/>
            <person name="Weaver B."/>
            <person name="Shoaibi A."/>
            <person name="Domingo A.R."/>
            <person name="Wasawo D."/>
            <person name="Crabtree J."/>
            <person name="Wortman J.R."/>
            <person name="Haas B."/>
            <person name="Angiuoli S.V."/>
            <person name="Creasy T.H."/>
            <person name="Lu C."/>
            <person name="Suh B."/>
            <person name="Silva J.C."/>
            <person name="Utterback T.R."/>
            <person name="Feldblyum T.V."/>
            <person name="Pertea M."/>
            <person name="Allen J."/>
            <person name="Nierman W.C."/>
            <person name="Taracha E.L.N."/>
            <person name="Salzberg S.L."/>
            <person name="White O.R."/>
            <person name="Fitzhugh H.A."/>
            <person name="Morzaria S."/>
            <person name="Venter J.C."/>
            <person name="Fraser C.M."/>
            <person name="Nene V."/>
        </authorList>
    </citation>
    <scope>NUCLEOTIDE SEQUENCE [LARGE SCALE GENOMIC DNA]</scope>
    <source>
        <strain evidence="2 3">Muguga</strain>
    </source>
</reference>
<dbReference type="EMBL" id="AAGK01000002">
    <property type="protein sequence ID" value="EAN33119.1"/>
    <property type="molecule type" value="Genomic_DNA"/>
</dbReference>
<feature type="signal peptide" evidence="1">
    <location>
        <begin position="1"/>
        <end position="25"/>
    </location>
</feature>
<accession>Q4N404</accession>
<sequence length="77" mass="8791">MNFPAIFLPLFSIITLSQIISKVNATNPVEGSKELNTEGDISDYKEYLDTFTIKKFLDKNQLLLTENTLFLSFLTQN</sequence>
<dbReference type="InParanoid" id="Q4N404"/>
<keyword evidence="3" id="KW-1185">Reference proteome</keyword>
<dbReference type="KEGG" id="tpv:TP02_0834"/>
<dbReference type="Proteomes" id="UP000001949">
    <property type="component" value="Unassembled WGS sequence"/>
</dbReference>
<dbReference type="AlphaFoldDB" id="Q4N404"/>